<dbReference type="RefSeq" id="WP_219876150.1">
    <property type="nucleotide sequence ID" value="NZ_JAHYXK010000002.1"/>
</dbReference>
<feature type="transmembrane region" description="Helical" evidence="1">
    <location>
        <begin position="39"/>
        <end position="57"/>
    </location>
</feature>
<accession>A0ABS7CR58</accession>
<evidence type="ECO:0000256" key="1">
    <source>
        <dbReference type="SAM" id="Phobius"/>
    </source>
</evidence>
<comment type="caution">
    <text evidence="2">The sequence shown here is derived from an EMBL/GenBank/DDBJ whole genome shotgun (WGS) entry which is preliminary data.</text>
</comment>
<dbReference type="Proteomes" id="UP000813018">
    <property type="component" value="Unassembled WGS sequence"/>
</dbReference>
<proteinExistence type="predicted"/>
<keyword evidence="1" id="KW-0472">Membrane</keyword>
<evidence type="ECO:0000313" key="3">
    <source>
        <dbReference type="Proteomes" id="UP000813018"/>
    </source>
</evidence>
<protein>
    <submittedName>
        <fullName evidence="2">Magnesium citrate secondary transporter</fullName>
    </submittedName>
</protein>
<feature type="transmembrane region" description="Helical" evidence="1">
    <location>
        <begin position="69"/>
        <end position="89"/>
    </location>
</feature>
<gene>
    <name evidence="2" type="ORF">K0O23_04275</name>
</gene>
<dbReference type="EMBL" id="JAHYXK010000002">
    <property type="protein sequence ID" value="MBW7466273.1"/>
    <property type="molecule type" value="Genomic_DNA"/>
</dbReference>
<keyword evidence="3" id="KW-1185">Reference proteome</keyword>
<keyword evidence="1" id="KW-1133">Transmembrane helix</keyword>
<organism evidence="2 3">
    <name type="scientific">Pontibacter aydingkolensis</name>
    <dbReference type="NCBI Taxonomy" id="1911536"/>
    <lineage>
        <taxon>Bacteria</taxon>
        <taxon>Pseudomonadati</taxon>
        <taxon>Bacteroidota</taxon>
        <taxon>Cytophagia</taxon>
        <taxon>Cytophagales</taxon>
        <taxon>Hymenobacteraceae</taxon>
        <taxon>Pontibacter</taxon>
    </lineage>
</organism>
<reference evidence="2 3" key="1">
    <citation type="journal article" date="2016" name="Int. J. Syst. Evol. Microbiol.">
        <title>Pontibacter aydingkolensis sp. nov., isolated from soil of a salt lake.</title>
        <authorList>
            <person name="Osman G."/>
            <person name="Zhang T."/>
            <person name="Lou K."/>
            <person name="Gao Y."/>
            <person name="Chang W."/>
            <person name="Lin Q."/>
            <person name="Yang H.M."/>
            <person name="Huo X.D."/>
            <person name="Wang N."/>
        </authorList>
    </citation>
    <scope>NUCLEOTIDE SEQUENCE [LARGE SCALE GENOMIC DNA]</scope>
    <source>
        <strain evidence="2 3">KACC 19255</strain>
    </source>
</reference>
<evidence type="ECO:0000313" key="2">
    <source>
        <dbReference type="EMBL" id="MBW7466273.1"/>
    </source>
</evidence>
<keyword evidence="1" id="KW-0812">Transmembrane</keyword>
<name>A0ABS7CR58_9BACT</name>
<sequence>MKTLRHPIFLASLLLFCLNQVLELLHIYIWPLHTHLDDLLCMPVILTLILAAERLYFRNPYFVLPRHYIVVSVLLFSIVFEGILPLLAAKYTADAWDIVAYVVGALIFHKNINRSMPAQSIEAVK</sequence>